<keyword evidence="3" id="KW-0949">S-adenosyl-L-methionine</keyword>
<sequence>MTILNESQLDRDKELAYFTGKSLEEIQKIEMATPISIKIYDEKEEIKPENYIELYTDYKFLDMTAHIKTVMNRSAKSRHRELFNLLKTTKNKVCLDYGSGVGTHAIALAENNNRITLYDVEGSELLRFAIERMVHRFLPFNVLVHTDNLPQQKYDVVICTDVLEHVAEPLRELLRITDALKRGGTLHLLVSTMRKPSSGHFSTSIDLWIKEGIPFMEEYFIKEGQTIYRKK</sequence>
<dbReference type="InterPro" id="IPR029063">
    <property type="entry name" value="SAM-dependent_MTases_sf"/>
</dbReference>
<evidence type="ECO:0000256" key="1">
    <source>
        <dbReference type="ARBA" id="ARBA00022603"/>
    </source>
</evidence>
<dbReference type="GO" id="GO:0008168">
    <property type="term" value="F:methyltransferase activity"/>
    <property type="evidence" value="ECO:0007669"/>
    <property type="project" value="UniProtKB-KW"/>
</dbReference>
<keyword evidence="2" id="KW-0808">Transferase</keyword>
<protein>
    <recommendedName>
        <fullName evidence="5">Methyltransferase domain-containing protein</fullName>
    </recommendedName>
</protein>
<proteinExistence type="predicted"/>
<keyword evidence="1" id="KW-0489">Methyltransferase</keyword>
<comment type="caution">
    <text evidence="4">The sequence shown here is derived from an EMBL/GenBank/DDBJ whole genome shotgun (WGS) entry which is preliminary data.</text>
</comment>
<dbReference type="Pfam" id="PF13489">
    <property type="entry name" value="Methyltransf_23"/>
    <property type="match status" value="1"/>
</dbReference>
<name>A0A0F9AJK6_9ZZZZ</name>
<dbReference type="CDD" id="cd02440">
    <property type="entry name" value="AdoMet_MTases"/>
    <property type="match status" value="1"/>
</dbReference>
<dbReference type="GO" id="GO:0032259">
    <property type="term" value="P:methylation"/>
    <property type="evidence" value="ECO:0007669"/>
    <property type="project" value="UniProtKB-KW"/>
</dbReference>
<reference evidence="4" key="1">
    <citation type="journal article" date="2015" name="Nature">
        <title>Complex archaea that bridge the gap between prokaryotes and eukaryotes.</title>
        <authorList>
            <person name="Spang A."/>
            <person name="Saw J.H."/>
            <person name="Jorgensen S.L."/>
            <person name="Zaremba-Niedzwiedzka K."/>
            <person name="Martijn J."/>
            <person name="Lind A.E."/>
            <person name="van Eijk R."/>
            <person name="Schleper C."/>
            <person name="Guy L."/>
            <person name="Ettema T.J."/>
        </authorList>
    </citation>
    <scope>NUCLEOTIDE SEQUENCE</scope>
</reference>
<gene>
    <name evidence="4" type="ORF">LCGC14_2642400</name>
</gene>
<dbReference type="PANTHER" id="PTHR43464">
    <property type="entry name" value="METHYLTRANSFERASE"/>
    <property type="match status" value="1"/>
</dbReference>
<dbReference type="EMBL" id="LAZR01045602">
    <property type="protein sequence ID" value="KKK98475.1"/>
    <property type="molecule type" value="Genomic_DNA"/>
</dbReference>
<evidence type="ECO:0000256" key="3">
    <source>
        <dbReference type="ARBA" id="ARBA00022691"/>
    </source>
</evidence>
<dbReference type="PANTHER" id="PTHR43464:SF19">
    <property type="entry name" value="UBIQUINONE BIOSYNTHESIS O-METHYLTRANSFERASE, MITOCHONDRIAL"/>
    <property type="match status" value="1"/>
</dbReference>
<organism evidence="4">
    <name type="scientific">marine sediment metagenome</name>
    <dbReference type="NCBI Taxonomy" id="412755"/>
    <lineage>
        <taxon>unclassified sequences</taxon>
        <taxon>metagenomes</taxon>
        <taxon>ecological metagenomes</taxon>
    </lineage>
</organism>
<evidence type="ECO:0000313" key="4">
    <source>
        <dbReference type="EMBL" id="KKK98475.1"/>
    </source>
</evidence>
<dbReference type="SUPFAM" id="SSF53335">
    <property type="entry name" value="S-adenosyl-L-methionine-dependent methyltransferases"/>
    <property type="match status" value="1"/>
</dbReference>
<evidence type="ECO:0008006" key="5">
    <source>
        <dbReference type="Google" id="ProtNLM"/>
    </source>
</evidence>
<evidence type="ECO:0000256" key="2">
    <source>
        <dbReference type="ARBA" id="ARBA00022679"/>
    </source>
</evidence>
<dbReference type="Gene3D" id="3.40.50.150">
    <property type="entry name" value="Vaccinia Virus protein VP39"/>
    <property type="match status" value="1"/>
</dbReference>
<accession>A0A0F9AJK6</accession>
<dbReference type="AlphaFoldDB" id="A0A0F9AJK6"/>